<dbReference type="InterPro" id="IPR044532">
    <property type="entry name" value="BRX-like"/>
</dbReference>
<dbReference type="InterPro" id="IPR013591">
    <property type="entry name" value="Brevis_radix_dom"/>
</dbReference>
<comment type="subcellular location">
    <subcellularLocation>
        <location evidence="1">Nucleus</location>
    </subcellularLocation>
</comment>
<dbReference type="PANTHER" id="PTHR46058">
    <property type="entry name" value="PROTEIN BREVIS RADIX-LIKE 1"/>
    <property type="match status" value="1"/>
</dbReference>
<evidence type="ECO:0000313" key="7">
    <source>
        <dbReference type="Proteomes" id="UP001237642"/>
    </source>
</evidence>
<feature type="compositionally biased region" description="Polar residues" evidence="4">
    <location>
        <begin position="272"/>
        <end position="297"/>
    </location>
</feature>
<keyword evidence="3" id="KW-0539">Nucleus</keyword>
<dbReference type="InterPro" id="IPR027988">
    <property type="entry name" value="BRX_N"/>
</dbReference>
<feature type="region of interest" description="Disordered" evidence="4">
    <location>
        <begin position="1"/>
        <end position="45"/>
    </location>
</feature>
<dbReference type="Pfam" id="PF08381">
    <property type="entry name" value="BRX"/>
    <property type="match status" value="2"/>
</dbReference>
<protein>
    <submittedName>
        <fullName evidence="6">BREVIS RADIX transcription factor</fullName>
    </submittedName>
</protein>
<dbReference type="PANTHER" id="PTHR46058:SF3">
    <property type="entry name" value="PROTEIN BREVIS RADIX-LIKE 4"/>
    <property type="match status" value="1"/>
</dbReference>
<organism evidence="6 7">
    <name type="scientific">Heracleum sosnowskyi</name>
    <dbReference type="NCBI Taxonomy" id="360622"/>
    <lineage>
        <taxon>Eukaryota</taxon>
        <taxon>Viridiplantae</taxon>
        <taxon>Streptophyta</taxon>
        <taxon>Embryophyta</taxon>
        <taxon>Tracheophyta</taxon>
        <taxon>Spermatophyta</taxon>
        <taxon>Magnoliopsida</taxon>
        <taxon>eudicotyledons</taxon>
        <taxon>Gunneridae</taxon>
        <taxon>Pentapetalae</taxon>
        <taxon>asterids</taxon>
        <taxon>campanulids</taxon>
        <taxon>Apiales</taxon>
        <taxon>Apiaceae</taxon>
        <taxon>Apioideae</taxon>
        <taxon>apioid superclade</taxon>
        <taxon>Tordylieae</taxon>
        <taxon>Tordyliinae</taxon>
        <taxon>Heracleum</taxon>
    </lineage>
</organism>
<reference evidence="6" key="1">
    <citation type="submission" date="2023-02" db="EMBL/GenBank/DDBJ databases">
        <title>Genome of toxic invasive species Heracleum sosnowskyi carries increased number of genes despite the absence of recent whole-genome duplications.</title>
        <authorList>
            <person name="Schelkunov M."/>
            <person name="Shtratnikova V."/>
            <person name="Makarenko M."/>
            <person name="Klepikova A."/>
            <person name="Omelchenko D."/>
            <person name="Novikova G."/>
            <person name="Obukhova E."/>
            <person name="Bogdanov V."/>
            <person name="Penin A."/>
            <person name="Logacheva M."/>
        </authorList>
    </citation>
    <scope>NUCLEOTIDE SEQUENCE</scope>
    <source>
        <strain evidence="6">Hsosn_3</strain>
        <tissue evidence="6">Leaf</tissue>
    </source>
</reference>
<evidence type="ECO:0000256" key="2">
    <source>
        <dbReference type="ARBA" id="ARBA00009057"/>
    </source>
</evidence>
<reference evidence="6" key="2">
    <citation type="submission" date="2023-05" db="EMBL/GenBank/DDBJ databases">
        <authorList>
            <person name="Schelkunov M.I."/>
        </authorList>
    </citation>
    <scope>NUCLEOTIDE SEQUENCE</scope>
    <source>
        <strain evidence="6">Hsosn_3</strain>
        <tissue evidence="6">Leaf</tissue>
    </source>
</reference>
<sequence length="383" mass="43147">MLTCMPRSKQSCSDDDRHQSRPGALQLQFSDKVPPVHPNTKHLSSKTIASQIKEMALKASGAYRSCTPCTAPLPNSQKRFTESESGSEKIRWSYRRTTSSNSSSGRVWGKEMEARLKGISSGEATPASTLFSASGRRVETVVLEEEKEPKEWVAQVEPGVLITFVSLPRGGNDLKCIRFSREIFNKWQAQKWWAENCDKVIELYNVQKLNKQAFPLPTPPGSEDDQSLKVESVQDSPVTPPLDKERLPRTLFRPTGMGYSSSDSYEHHSMHSRNNNDSCGLNATPKLSSISGTKTETSSMDASRRTSSSRDVDRSGELSISNASNLETEWVEQDEPGVYITIRALDGGARELRRVRFSREKFGEMHARLWWEENRARVHEQYL</sequence>
<comment type="similarity">
    <text evidence="2">Belongs to the BRX family.</text>
</comment>
<feature type="domain" description="BRX" evidence="5">
    <location>
        <begin position="328"/>
        <end position="383"/>
    </location>
</feature>
<dbReference type="Proteomes" id="UP001237642">
    <property type="component" value="Unassembled WGS sequence"/>
</dbReference>
<dbReference type="EMBL" id="JAUIZM010000006">
    <property type="protein sequence ID" value="KAK1377796.1"/>
    <property type="molecule type" value="Genomic_DNA"/>
</dbReference>
<evidence type="ECO:0000313" key="6">
    <source>
        <dbReference type="EMBL" id="KAK1377796.1"/>
    </source>
</evidence>
<dbReference type="Pfam" id="PF13713">
    <property type="entry name" value="BRX_N"/>
    <property type="match status" value="1"/>
</dbReference>
<proteinExistence type="inferred from homology"/>
<dbReference type="PROSITE" id="PS51514">
    <property type="entry name" value="BRX"/>
    <property type="match status" value="2"/>
</dbReference>
<feature type="compositionally biased region" description="Basic and acidic residues" evidence="4">
    <location>
        <begin position="302"/>
        <end position="316"/>
    </location>
</feature>
<comment type="caution">
    <text evidence="6">The sequence shown here is derived from an EMBL/GenBank/DDBJ whole genome shotgun (WGS) entry which is preliminary data.</text>
</comment>
<dbReference type="AlphaFoldDB" id="A0AAD8I2J7"/>
<evidence type="ECO:0000259" key="5">
    <source>
        <dbReference type="PROSITE" id="PS51514"/>
    </source>
</evidence>
<accession>A0AAD8I2J7</accession>
<evidence type="ECO:0000256" key="4">
    <source>
        <dbReference type="SAM" id="MobiDB-lite"/>
    </source>
</evidence>
<evidence type="ECO:0000256" key="3">
    <source>
        <dbReference type="ARBA" id="ARBA00023242"/>
    </source>
</evidence>
<feature type="domain" description="BRX" evidence="5">
    <location>
        <begin position="150"/>
        <end position="205"/>
    </location>
</feature>
<feature type="region of interest" description="Disordered" evidence="4">
    <location>
        <begin position="215"/>
        <end position="320"/>
    </location>
</feature>
<name>A0AAD8I2J7_9APIA</name>
<dbReference type="GO" id="GO:0005634">
    <property type="term" value="C:nucleus"/>
    <property type="evidence" value="ECO:0007669"/>
    <property type="project" value="UniProtKB-SubCell"/>
</dbReference>
<gene>
    <name evidence="6" type="ORF">POM88_024540</name>
</gene>
<keyword evidence="7" id="KW-1185">Reference proteome</keyword>
<evidence type="ECO:0000256" key="1">
    <source>
        <dbReference type="ARBA" id="ARBA00004123"/>
    </source>
</evidence>